<accession>A0A6G3WJV8</accession>
<reference evidence="2" key="1">
    <citation type="submission" date="2020-01" db="EMBL/GenBank/DDBJ databases">
        <title>Insect and environment-associated Actinomycetes.</title>
        <authorList>
            <person name="Currrie C."/>
            <person name="Chevrette M."/>
            <person name="Carlson C."/>
            <person name="Stubbendieck R."/>
            <person name="Wendt-Pienkowski E."/>
        </authorList>
    </citation>
    <scope>NUCLEOTIDE SEQUENCE</scope>
    <source>
        <strain evidence="2">SID7499</strain>
    </source>
</reference>
<dbReference type="GO" id="GO:0020037">
    <property type="term" value="F:heme binding"/>
    <property type="evidence" value="ECO:0007669"/>
    <property type="project" value="InterPro"/>
</dbReference>
<dbReference type="GO" id="GO:0006707">
    <property type="term" value="P:cholesterol catabolic process"/>
    <property type="evidence" value="ECO:0007669"/>
    <property type="project" value="TreeGrafter"/>
</dbReference>
<dbReference type="Gene3D" id="1.10.630.10">
    <property type="entry name" value="Cytochrome P450"/>
    <property type="match status" value="1"/>
</dbReference>
<dbReference type="GO" id="GO:0005506">
    <property type="term" value="F:iron ion binding"/>
    <property type="evidence" value="ECO:0007669"/>
    <property type="project" value="InterPro"/>
</dbReference>
<gene>
    <name evidence="2" type="ORF">G3M58_04985</name>
</gene>
<dbReference type="PANTHER" id="PTHR46696:SF4">
    <property type="entry name" value="BIOTIN BIOSYNTHESIS CYTOCHROME P450"/>
    <property type="match status" value="1"/>
</dbReference>
<comment type="caution">
    <text evidence="2">The sequence shown here is derived from an EMBL/GenBank/DDBJ whole genome shotgun (WGS) entry which is preliminary data.</text>
</comment>
<name>A0A6G3WJV8_9ACTN</name>
<comment type="similarity">
    <text evidence="1">Belongs to the cytochrome P450 family.</text>
</comment>
<evidence type="ECO:0000256" key="1">
    <source>
        <dbReference type="ARBA" id="ARBA00010617"/>
    </source>
</evidence>
<dbReference type="EMBL" id="JAAGMN010000536">
    <property type="protein sequence ID" value="NEE05786.1"/>
    <property type="molecule type" value="Genomic_DNA"/>
</dbReference>
<proteinExistence type="inferred from homology"/>
<dbReference type="GO" id="GO:0036199">
    <property type="term" value="F:cholest-4-en-3-one 26-monooxygenase activity"/>
    <property type="evidence" value="ECO:0007669"/>
    <property type="project" value="TreeGrafter"/>
</dbReference>
<organism evidence="2">
    <name type="scientific">Streptomyces sp. SID7499</name>
    <dbReference type="NCBI Taxonomy" id="2706086"/>
    <lineage>
        <taxon>Bacteria</taxon>
        <taxon>Bacillati</taxon>
        <taxon>Actinomycetota</taxon>
        <taxon>Actinomycetes</taxon>
        <taxon>Kitasatosporales</taxon>
        <taxon>Streptomycetaceae</taxon>
        <taxon>Streptomyces</taxon>
    </lineage>
</organism>
<dbReference type="SUPFAM" id="SSF48264">
    <property type="entry name" value="Cytochrome P450"/>
    <property type="match status" value="1"/>
</dbReference>
<evidence type="ECO:0000313" key="2">
    <source>
        <dbReference type="EMBL" id="NEE05786.1"/>
    </source>
</evidence>
<dbReference type="GO" id="GO:0008395">
    <property type="term" value="F:steroid hydroxylase activity"/>
    <property type="evidence" value="ECO:0007669"/>
    <property type="project" value="TreeGrafter"/>
</dbReference>
<feature type="non-terminal residue" evidence="2">
    <location>
        <position position="70"/>
    </location>
</feature>
<dbReference type="AlphaFoldDB" id="A0A6G3WJV8"/>
<sequence length="70" mass="7788">MPERMNALLLQMQDYILDHAAHRRRAPADDVLSRLVAAEVDGERLGESEVFTITLMMLLAGHISTTLLLG</sequence>
<dbReference type="InterPro" id="IPR036396">
    <property type="entry name" value="Cyt_P450_sf"/>
</dbReference>
<protein>
    <submittedName>
        <fullName evidence="2">Cytochrome P450</fullName>
    </submittedName>
</protein>
<dbReference type="PANTHER" id="PTHR46696">
    <property type="entry name" value="P450, PUTATIVE (EUROFUNG)-RELATED"/>
    <property type="match status" value="1"/>
</dbReference>